<name>A0AAV2N653_9HYME</name>
<dbReference type="Proteomes" id="UP001497644">
    <property type="component" value="Chromosome 10"/>
</dbReference>
<reference evidence="2" key="1">
    <citation type="submission" date="2024-04" db="EMBL/GenBank/DDBJ databases">
        <authorList>
            <consortium name="Molecular Ecology Group"/>
        </authorList>
    </citation>
    <scope>NUCLEOTIDE SEQUENCE</scope>
</reference>
<feature type="compositionally biased region" description="Basic and acidic residues" evidence="1">
    <location>
        <begin position="10"/>
        <end position="19"/>
    </location>
</feature>
<feature type="region of interest" description="Disordered" evidence="1">
    <location>
        <begin position="1"/>
        <end position="87"/>
    </location>
</feature>
<dbReference type="AlphaFoldDB" id="A0AAV2N653"/>
<evidence type="ECO:0000313" key="2">
    <source>
        <dbReference type="EMBL" id="CAL1675153.1"/>
    </source>
</evidence>
<organism evidence="2 3">
    <name type="scientific">Lasius platythorax</name>
    <dbReference type="NCBI Taxonomy" id="488582"/>
    <lineage>
        <taxon>Eukaryota</taxon>
        <taxon>Metazoa</taxon>
        <taxon>Ecdysozoa</taxon>
        <taxon>Arthropoda</taxon>
        <taxon>Hexapoda</taxon>
        <taxon>Insecta</taxon>
        <taxon>Pterygota</taxon>
        <taxon>Neoptera</taxon>
        <taxon>Endopterygota</taxon>
        <taxon>Hymenoptera</taxon>
        <taxon>Apocrita</taxon>
        <taxon>Aculeata</taxon>
        <taxon>Formicoidea</taxon>
        <taxon>Formicidae</taxon>
        <taxon>Formicinae</taxon>
        <taxon>Lasius</taxon>
        <taxon>Lasius</taxon>
    </lineage>
</organism>
<feature type="compositionally biased region" description="Basic and acidic residues" evidence="1">
    <location>
        <begin position="60"/>
        <end position="73"/>
    </location>
</feature>
<accession>A0AAV2N653</accession>
<sequence>MAKRQAGVRGDNRAVGKGEGDEDGGSVAESHSGATSEGKNTYVEVRWSRGWRRSSAVDGDGGKVGKKCGESGLDRYPGVGHLLDPRR</sequence>
<keyword evidence="3" id="KW-1185">Reference proteome</keyword>
<evidence type="ECO:0000313" key="3">
    <source>
        <dbReference type="Proteomes" id="UP001497644"/>
    </source>
</evidence>
<gene>
    <name evidence="2" type="ORF">LPLAT_LOCUS1638</name>
</gene>
<evidence type="ECO:0000256" key="1">
    <source>
        <dbReference type="SAM" id="MobiDB-lite"/>
    </source>
</evidence>
<protein>
    <submittedName>
        <fullName evidence="2">Uncharacterized protein</fullName>
    </submittedName>
</protein>
<dbReference type="EMBL" id="OZ034833">
    <property type="protein sequence ID" value="CAL1675153.1"/>
    <property type="molecule type" value="Genomic_DNA"/>
</dbReference>
<proteinExistence type="predicted"/>